<protein>
    <recommendedName>
        <fullName evidence="18 19">Protein E7</fullName>
    </recommendedName>
</protein>
<organism evidence="20 21">
    <name type="scientific">Human papillomavirus 202</name>
    <dbReference type="NCBI Taxonomy" id="1682341"/>
    <lineage>
        <taxon>Viruses</taxon>
        <taxon>Monodnaviria</taxon>
        <taxon>Shotokuvirae</taxon>
        <taxon>Cossaviricota</taxon>
        <taxon>Papovaviricetes</taxon>
        <taxon>Zurhausenvirales</taxon>
        <taxon>Papillomaviridae</taxon>
        <taxon>Firstpapillomavirinae</taxon>
        <taxon>Gammapapillomavirus</taxon>
        <taxon>Gammapapillomavirus 11</taxon>
    </lineage>
</organism>
<dbReference type="GO" id="GO:0039645">
    <property type="term" value="P:symbiont-mediated perturbation of host cell cycle G1/S transition checkpoint"/>
    <property type="evidence" value="ECO:0007669"/>
    <property type="project" value="UniProtKB-UniRule"/>
</dbReference>
<proteinExistence type="inferred from homology"/>
<comment type="PTM">
    <text evidence="18">Highly phosphorylated.</text>
</comment>
<name>A0A0H4M3Q4_9PAPI</name>
<comment type="subunit">
    <text evidence="18">Homodimer. Homooligomer. Interacts with host RB1; this interaction induces dissociation of RB1-E2F1 complex thereby disrupting RB1 activity. Interacts with host EP300; this interaction represses EP300 transcriptional activity. Interacts with protein E2; this interaction inhibits E7 oncogenic activity. Interacts with host TMEM173/STING; this interaction impairs the ability of TMEM173/STING to sense cytosolic DNA and promote the production of type I interferon (IFN-alpha and IFN-beta).</text>
</comment>
<dbReference type="GO" id="GO:0019904">
    <property type="term" value="F:protein domain specific binding"/>
    <property type="evidence" value="ECO:0007669"/>
    <property type="project" value="UniProtKB-UniRule"/>
</dbReference>
<feature type="short sequence motif" description="Nuclear export signal" evidence="18">
    <location>
        <begin position="70"/>
        <end position="78"/>
    </location>
</feature>
<evidence type="ECO:0000256" key="4">
    <source>
        <dbReference type="ARBA" id="ARBA00022581"/>
    </source>
</evidence>
<dbReference type="GO" id="GO:0052170">
    <property type="term" value="P:symbiont-mediated suppression of host innate immune response"/>
    <property type="evidence" value="ECO:0007669"/>
    <property type="project" value="UniProtKB-KW"/>
</dbReference>
<evidence type="ECO:0000313" key="20">
    <source>
        <dbReference type="EMBL" id="AKP16348.1"/>
    </source>
</evidence>
<evidence type="ECO:0000256" key="18">
    <source>
        <dbReference type="HAMAP-Rule" id="MF_04004"/>
    </source>
</evidence>
<evidence type="ECO:0000256" key="19">
    <source>
        <dbReference type="PIRNR" id="PIRNR003407"/>
    </source>
</evidence>
<keyword evidence="11 18" id="KW-0238">DNA-binding</keyword>
<dbReference type="EMBL" id="KP692116">
    <property type="protein sequence ID" value="AKP16348.1"/>
    <property type="molecule type" value="Genomic_DNA"/>
</dbReference>
<dbReference type="GO" id="GO:0006351">
    <property type="term" value="P:DNA-templated transcription"/>
    <property type="evidence" value="ECO:0007669"/>
    <property type="project" value="UniProtKB-UniRule"/>
</dbReference>
<comment type="function">
    <text evidence="19">E7 protein has both transforming and trans-activating activities.</text>
</comment>
<keyword evidence="15" id="KW-0922">Interferon antiviral system evasion</keyword>
<comment type="function">
    <text evidence="18">Plays a role in viral genome replication by driving entry of quiescent cells into the cell cycle. Stimulation of progression from G1 to S phase allows the virus to efficiently use the cellular DNA replicating machinery to achieve viral genome replication. E7 protein has both transforming and trans-activating activities. Induces the disassembly of the E2F1 transcription factor from RB1, with subsequent transcriptional activation of E2F1-regulated S-phase genes. Interferes with host histone deacetylation mediated by HDAC1 and HDAC2, leading to transcription activation. Plays also a role in the inhibition of both antiviral and antiproliferative functions of host interferon alpha. Interaction with host TMEM173/STING impairs the ability of TMEM173/STING to sense cytosolic DNA and promote the production of type I interferon (IFN-alpha and IFN-beta).</text>
</comment>
<evidence type="ECO:0000256" key="15">
    <source>
        <dbReference type="ARBA" id="ARBA00023258"/>
    </source>
</evidence>
<keyword evidence="12 18" id="KW-0010">Activator</keyword>
<sequence>MMGNAPTLKDIELGADFGELILPSHLLCEESLSPDDSPEEALLSPYRVDSLCNACTSRVRLCVVATAEAIQFLEQLLFRDLSIVCPRCSRDILRHGRAQ</sequence>
<dbReference type="HAMAP" id="MF_04004">
    <property type="entry name" value="PPV_E7"/>
    <property type="match status" value="1"/>
</dbReference>
<evidence type="ECO:0000256" key="11">
    <source>
        <dbReference type="ARBA" id="ARBA00023125"/>
    </source>
</evidence>
<dbReference type="Proteomes" id="UP000122180">
    <property type="component" value="Segment"/>
</dbReference>
<evidence type="ECO:0000256" key="16">
    <source>
        <dbReference type="ARBA" id="ARBA00023280"/>
    </source>
</evidence>
<dbReference type="InterPro" id="IPR000148">
    <property type="entry name" value="Papilloma_E7"/>
</dbReference>
<keyword evidence="17 18" id="KW-1078">G1/S host cell cycle checkpoint dysregulation by virus</keyword>
<dbReference type="GO" id="GO:0042025">
    <property type="term" value="C:host cell nucleus"/>
    <property type="evidence" value="ECO:0007669"/>
    <property type="project" value="UniProtKB-SubCell"/>
</dbReference>
<keyword evidence="7 18" id="KW-0863">Zinc-finger</keyword>
<dbReference type="GO" id="GO:0030430">
    <property type="term" value="C:host cell cytoplasm"/>
    <property type="evidence" value="ECO:0007669"/>
    <property type="project" value="UniProtKB-SubCell"/>
</dbReference>
<evidence type="ECO:0000256" key="8">
    <source>
        <dbReference type="ARBA" id="ARBA00022830"/>
    </source>
</evidence>
<dbReference type="GO" id="GO:0039502">
    <property type="term" value="P:symbiont-mediated suppression of host type I interferon-mediated signaling pathway"/>
    <property type="evidence" value="ECO:0007669"/>
    <property type="project" value="UniProtKB-UniRule"/>
</dbReference>
<evidence type="ECO:0000256" key="10">
    <source>
        <dbReference type="ARBA" id="ARBA00023015"/>
    </source>
</evidence>
<keyword evidence="4 18" id="KW-0945">Host-virus interaction</keyword>
<keyword evidence="9 18" id="KW-0862">Zinc</keyword>
<keyword evidence="3 18" id="KW-1048">Host nucleus</keyword>
<evidence type="ECO:0000256" key="17">
    <source>
        <dbReference type="ARBA" id="ARBA00023309"/>
    </source>
</evidence>
<evidence type="ECO:0000256" key="7">
    <source>
        <dbReference type="ARBA" id="ARBA00022771"/>
    </source>
</evidence>
<evidence type="ECO:0000256" key="2">
    <source>
        <dbReference type="ARBA" id="ARBA00022518"/>
    </source>
</evidence>
<evidence type="ECO:0000256" key="3">
    <source>
        <dbReference type="ARBA" id="ARBA00022562"/>
    </source>
</evidence>
<keyword evidence="6 18" id="KW-0479">Metal-binding</keyword>
<keyword evidence="8 18" id="KW-1114">Inhibition of host interferon signaling pathway by virus</keyword>
<keyword evidence="14 18" id="KW-1035">Host cytoplasm</keyword>
<reference evidence="21" key="1">
    <citation type="submission" date="2015-01" db="EMBL/GenBank/DDBJ databases">
        <title>Does Human Papillomavirus-Negative Condylomata Exist?</title>
        <authorList>
            <person name="Arroyo Muhr L.S."/>
            <person name="Bzhalava D."/>
            <person name="Lagheden C."/>
            <person name="Eklund C."/>
            <person name="Johansson H."/>
            <person name="Forslund O."/>
            <person name="Dillner J."/>
            <person name="Hultin E."/>
        </authorList>
    </citation>
    <scope>NUCLEOTIDE SEQUENCE [LARGE SCALE GENOMIC DNA]</scope>
</reference>
<comment type="caution">
    <text evidence="18">Lacks conserved residue(s) required for the propagation of feature annotation.</text>
</comment>
<keyword evidence="16 18" id="KW-0899">Viral immunoevasion</keyword>
<accession>A0A0H4M3Q4</accession>
<keyword evidence="10 18" id="KW-0805">Transcription regulation</keyword>
<comment type="domain">
    <text evidence="18">The E7 terminal domain is an intrinsically disordered domain, whose flexibility and conformational transitions confer target adaptability to the oncoprotein. It allows adaptation to a variety of protein targets and exposes the PEST degradation sequence that regulates its turnover in the cell.</text>
</comment>
<keyword evidence="1 18" id="KW-1121">Modulation of host cell cycle by virus</keyword>
<dbReference type="Pfam" id="PF00527">
    <property type="entry name" value="E7"/>
    <property type="match status" value="1"/>
</dbReference>
<dbReference type="GO" id="GO:0008270">
    <property type="term" value="F:zinc ion binding"/>
    <property type="evidence" value="ECO:0007669"/>
    <property type="project" value="UniProtKB-KW"/>
</dbReference>
<evidence type="ECO:0000256" key="13">
    <source>
        <dbReference type="ARBA" id="ARBA00023163"/>
    </source>
</evidence>
<dbReference type="SUPFAM" id="SSF161234">
    <property type="entry name" value="E7 C-terminal domain-like"/>
    <property type="match status" value="1"/>
</dbReference>
<dbReference type="Gene3D" id="3.30.160.330">
    <property type="match status" value="1"/>
</dbReference>
<dbReference type="GO" id="GO:0003700">
    <property type="term" value="F:DNA-binding transcription factor activity"/>
    <property type="evidence" value="ECO:0007669"/>
    <property type="project" value="UniProtKB-UniRule"/>
</dbReference>
<evidence type="ECO:0000313" key="21">
    <source>
        <dbReference type="Proteomes" id="UP000122180"/>
    </source>
</evidence>
<evidence type="ECO:0000256" key="12">
    <source>
        <dbReference type="ARBA" id="ARBA00023159"/>
    </source>
</evidence>
<comment type="subcellular location">
    <subcellularLocation>
        <location evidence="18">Host cytoplasm</location>
    </subcellularLocation>
    <subcellularLocation>
        <location evidence="18">Host nucleus</location>
    </subcellularLocation>
    <text evidence="18">Predominantly found in the host nucleus.</text>
</comment>
<dbReference type="PIRSF" id="PIRSF003407">
    <property type="entry name" value="Papvi_E7"/>
    <property type="match status" value="1"/>
</dbReference>
<evidence type="ECO:0000256" key="5">
    <source>
        <dbReference type="ARBA" id="ARBA00022632"/>
    </source>
</evidence>
<evidence type="ECO:0000256" key="14">
    <source>
        <dbReference type="ARBA" id="ARBA00023200"/>
    </source>
</evidence>
<feature type="short sequence motif" description="LXCXE motif; interaction with host RB1 and TMEM173/STING" evidence="18">
    <location>
        <begin position="26"/>
        <end position="30"/>
    </location>
</feature>
<feature type="zinc finger region" evidence="18">
    <location>
        <begin position="52"/>
        <end position="88"/>
    </location>
</feature>
<dbReference type="GO" id="GO:0003677">
    <property type="term" value="F:DNA binding"/>
    <property type="evidence" value="ECO:0007669"/>
    <property type="project" value="UniProtKB-UniRule"/>
</dbReference>
<evidence type="ECO:0000256" key="1">
    <source>
        <dbReference type="ARBA" id="ARBA00022504"/>
    </source>
</evidence>
<evidence type="ECO:0000256" key="6">
    <source>
        <dbReference type="ARBA" id="ARBA00022723"/>
    </source>
</evidence>
<keyword evidence="5 18" id="KW-1090">Inhibition of host innate immune response by virus</keyword>
<keyword evidence="2 18" id="KW-0244">Early protein</keyword>
<gene>
    <name evidence="18 20" type="primary">E7</name>
</gene>
<comment type="similarity">
    <text evidence="18 19">Belongs to the papillomaviridae E7 protein family.</text>
</comment>
<evidence type="ECO:0000256" key="9">
    <source>
        <dbReference type="ARBA" id="ARBA00022833"/>
    </source>
</evidence>
<keyword evidence="13 18" id="KW-0804">Transcription</keyword>